<dbReference type="InterPro" id="IPR045034">
    <property type="entry name" value="O-acyltransferase_WSD1-like"/>
</dbReference>
<dbReference type="InterPro" id="IPR009721">
    <property type="entry name" value="O-acyltransferase_WSD1_C"/>
</dbReference>
<evidence type="ECO:0000313" key="3">
    <source>
        <dbReference type="EMBL" id="CAH9127828.1"/>
    </source>
</evidence>
<keyword evidence="4" id="KW-1185">Reference proteome</keyword>
<protein>
    <recommendedName>
        <fullName evidence="2">O-acyltransferase WSD1 C-terminal domain-containing protein</fullName>
    </recommendedName>
</protein>
<dbReference type="GO" id="GO:0008374">
    <property type="term" value="F:O-acyltransferase activity"/>
    <property type="evidence" value="ECO:0007669"/>
    <property type="project" value="InterPro"/>
</dbReference>
<keyword evidence="1" id="KW-1133">Transmembrane helix</keyword>
<dbReference type="EMBL" id="CAMAPF010000948">
    <property type="protein sequence ID" value="CAH9127828.1"/>
    <property type="molecule type" value="Genomic_DNA"/>
</dbReference>
<sequence length="76" mass="9153">MMEKESEAKWGNWIGYVILPFRIALRDNPLDYLREAKQTIDRKKRSLEALYTFFIAEFVLKLFGIKVHFFYSRVCT</sequence>
<reference evidence="3" key="1">
    <citation type="submission" date="2022-07" db="EMBL/GenBank/DDBJ databases">
        <authorList>
            <person name="Macas J."/>
            <person name="Novak P."/>
            <person name="Neumann P."/>
        </authorList>
    </citation>
    <scope>NUCLEOTIDE SEQUENCE</scope>
</reference>
<dbReference type="PANTHER" id="PTHR31650">
    <property type="entry name" value="O-ACYLTRANSFERASE (WSD1-LIKE) FAMILY PROTEIN"/>
    <property type="match status" value="1"/>
</dbReference>
<feature type="domain" description="O-acyltransferase WSD1 C-terminal" evidence="2">
    <location>
        <begin position="10"/>
        <end position="68"/>
    </location>
</feature>
<dbReference type="PANTHER" id="PTHR31650:SF74">
    <property type="entry name" value="O-ACYLTRANSFERASE WSD1-LIKE"/>
    <property type="match status" value="1"/>
</dbReference>
<name>A0AAV0EX27_9ASTE</name>
<dbReference type="GO" id="GO:0005886">
    <property type="term" value="C:plasma membrane"/>
    <property type="evidence" value="ECO:0007669"/>
    <property type="project" value="TreeGrafter"/>
</dbReference>
<keyword evidence="1" id="KW-0472">Membrane</keyword>
<evidence type="ECO:0000259" key="2">
    <source>
        <dbReference type="Pfam" id="PF06974"/>
    </source>
</evidence>
<dbReference type="GO" id="GO:0019432">
    <property type="term" value="P:triglyceride biosynthetic process"/>
    <property type="evidence" value="ECO:0007669"/>
    <property type="project" value="TreeGrafter"/>
</dbReference>
<dbReference type="Pfam" id="PF06974">
    <property type="entry name" value="WS_DGAT_C"/>
    <property type="match status" value="1"/>
</dbReference>
<evidence type="ECO:0000313" key="4">
    <source>
        <dbReference type="Proteomes" id="UP001152523"/>
    </source>
</evidence>
<gene>
    <name evidence="3" type="ORF">CEPIT_LOCUS28626</name>
</gene>
<evidence type="ECO:0000256" key="1">
    <source>
        <dbReference type="SAM" id="Phobius"/>
    </source>
</evidence>
<feature type="transmembrane region" description="Helical" evidence="1">
    <location>
        <begin position="49"/>
        <end position="71"/>
    </location>
</feature>
<keyword evidence="1" id="KW-0812">Transmembrane</keyword>
<proteinExistence type="predicted"/>
<organism evidence="3 4">
    <name type="scientific">Cuscuta epithymum</name>
    <dbReference type="NCBI Taxonomy" id="186058"/>
    <lineage>
        <taxon>Eukaryota</taxon>
        <taxon>Viridiplantae</taxon>
        <taxon>Streptophyta</taxon>
        <taxon>Embryophyta</taxon>
        <taxon>Tracheophyta</taxon>
        <taxon>Spermatophyta</taxon>
        <taxon>Magnoliopsida</taxon>
        <taxon>eudicotyledons</taxon>
        <taxon>Gunneridae</taxon>
        <taxon>Pentapetalae</taxon>
        <taxon>asterids</taxon>
        <taxon>lamiids</taxon>
        <taxon>Solanales</taxon>
        <taxon>Convolvulaceae</taxon>
        <taxon>Cuscuteae</taxon>
        <taxon>Cuscuta</taxon>
        <taxon>Cuscuta subgen. Cuscuta</taxon>
    </lineage>
</organism>
<accession>A0AAV0EX27</accession>
<dbReference type="Proteomes" id="UP001152523">
    <property type="component" value="Unassembled WGS sequence"/>
</dbReference>
<comment type="caution">
    <text evidence="3">The sequence shown here is derived from an EMBL/GenBank/DDBJ whole genome shotgun (WGS) entry which is preliminary data.</text>
</comment>
<dbReference type="AlphaFoldDB" id="A0AAV0EX27"/>